<dbReference type="InterPro" id="IPR036186">
    <property type="entry name" value="Serpin_sf"/>
</dbReference>
<accession>A0A0E0LVF8</accession>
<proteinExistence type="inferred from homology"/>
<reference evidence="2" key="1">
    <citation type="submission" date="2015-04" db="UniProtKB">
        <authorList>
            <consortium name="EnsemblPlants"/>
        </authorList>
    </citation>
    <scope>IDENTIFICATION</scope>
</reference>
<dbReference type="AlphaFoldDB" id="A0A0E0LVF8"/>
<reference evidence="2" key="2">
    <citation type="submission" date="2018-05" db="EMBL/GenBank/DDBJ databases">
        <title>OpunRS2 (Oryza punctata Reference Sequence Version 2).</title>
        <authorList>
            <person name="Zhang J."/>
            <person name="Kudrna D."/>
            <person name="Lee S."/>
            <person name="Talag J."/>
            <person name="Welchert J."/>
            <person name="Wing R.A."/>
        </authorList>
    </citation>
    <scope>NUCLEOTIDE SEQUENCE [LARGE SCALE GENOMIC DNA]</scope>
</reference>
<name>A0A0E0LVF8_ORYPU</name>
<sequence>MSVFRTSCSCLLVKTLSPEPKITLLTLLLLHHTVARSPSRNLWYPDCSASPSPTGGTLDELVAVLGSSPLDDLSASASYMATTALADRPTSGGPRVAFASGVWCDAALPLKHAYSDAVIGRYKAEATTVNFKNMVSIYHY</sequence>
<dbReference type="Gramene" id="OPUNC08G14590.1">
    <property type="protein sequence ID" value="OPUNC08G14590.1"/>
    <property type="gene ID" value="OPUNC08G14590"/>
</dbReference>
<dbReference type="Gene3D" id="3.30.497.10">
    <property type="entry name" value="Antithrombin, subunit I, domain 2"/>
    <property type="match status" value="1"/>
</dbReference>
<keyword evidence="3" id="KW-1185">Reference proteome</keyword>
<dbReference type="Proteomes" id="UP000026962">
    <property type="component" value="Chromosome 8"/>
</dbReference>
<evidence type="ECO:0000313" key="3">
    <source>
        <dbReference type="Proteomes" id="UP000026962"/>
    </source>
</evidence>
<evidence type="ECO:0000256" key="1">
    <source>
        <dbReference type="ARBA" id="ARBA00009500"/>
    </source>
</evidence>
<organism evidence="2">
    <name type="scientific">Oryza punctata</name>
    <name type="common">Red rice</name>
    <dbReference type="NCBI Taxonomy" id="4537"/>
    <lineage>
        <taxon>Eukaryota</taxon>
        <taxon>Viridiplantae</taxon>
        <taxon>Streptophyta</taxon>
        <taxon>Embryophyta</taxon>
        <taxon>Tracheophyta</taxon>
        <taxon>Spermatophyta</taxon>
        <taxon>Magnoliopsida</taxon>
        <taxon>Liliopsida</taxon>
        <taxon>Poales</taxon>
        <taxon>Poaceae</taxon>
        <taxon>BOP clade</taxon>
        <taxon>Oryzoideae</taxon>
        <taxon>Oryzeae</taxon>
        <taxon>Oryzinae</taxon>
        <taxon>Oryza</taxon>
    </lineage>
</organism>
<dbReference type="HOGENOM" id="CLU_1838407_0_0_1"/>
<comment type="similarity">
    <text evidence="1">Belongs to the serpin family.</text>
</comment>
<dbReference type="InterPro" id="IPR042178">
    <property type="entry name" value="Serpin_sf_1"/>
</dbReference>
<evidence type="ECO:0000313" key="2">
    <source>
        <dbReference type="EnsemblPlants" id="OPUNC08G14590.1"/>
    </source>
</evidence>
<dbReference type="EnsemblPlants" id="OPUNC08G14590.1">
    <property type="protein sequence ID" value="OPUNC08G14590.1"/>
    <property type="gene ID" value="OPUNC08G14590"/>
</dbReference>
<protein>
    <submittedName>
        <fullName evidence="2">Uncharacterized protein</fullName>
    </submittedName>
</protein>
<dbReference type="STRING" id="4537.A0A0E0LVF8"/>
<dbReference type="SUPFAM" id="SSF56574">
    <property type="entry name" value="Serpins"/>
    <property type="match status" value="1"/>
</dbReference>